<reference evidence="3 4" key="1">
    <citation type="submission" date="2017-06" db="EMBL/GenBank/DDBJ databases">
        <title>Draft genome sequence of Fusobacterium nucleatum subsp. polymorphum KCOM 1271 (=ChDC F305).</title>
        <authorList>
            <person name="Kook J.-K."/>
            <person name="Park S.-N."/>
            <person name="Lim Y.K."/>
            <person name="Roh H."/>
        </authorList>
    </citation>
    <scope>NUCLEOTIDE SEQUENCE [LARGE SCALE GENOMIC DNA]</scope>
    <source>
        <strain evidence="4">KCOM 1271 (ChDC F305)</strain>
    </source>
</reference>
<keyword evidence="2" id="KW-0812">Transmembrane</keyword>
<dbReference type="RefSeq" id="WP_098973450.1">
    <property type="nucleotide sequence ID" value="NZ_CP077115.1"/>
</dbReference>
<dbReference type="EMBL" id="NIRN01000001">
    <property type="protein sequence ID" value="PHI05717.1"/>
    <property type="molecule type" value="Genomic_DNA"/>
</dbReference>
<gene>
    <name evidence="3" type="ORF">CBG54_00885</name>
</gene>
<keyword evidence="2" id="KW-1133">Transmembrane helix</keyword>
<dbReference type="Proteomes" id="UP000224182">
    <property type="component" value="Unassembled WGS sequence"/>
</dbReference>
<keyword evidence="1" id="KW-0175">Coiled coil</keyword>
<name>A0A2C6BMB8_FUSNP</name>
<evidence type="ECO:0000256" key="1">
    <source>
        <dbReference type="SAM" id="Coils"/>
    </source>
</evidence>
<sequence length="90" mass="10963">MENNIEIKFEKIEVTEENMKKLLNKIGQLKWELNDVKYWENYYKNRVKFWLNENDKEIEKKQKLIKFNIALIIALFLESAILVLLALNFK</sequence>
<proteinExistence type="predicted"/>
<evidence type="ECO:0000256" key="2">
    <source>
        <dbReference type="SAM" id="Phobius"/>
    </source>
</evidence>
<protein>
    <submittedName>
        <fullName evidence="3">Uncharacterized protein</fullName>
    </submittedName>
</protein>
<keyword evidence="2" id="KW-0472">Membrane</keyword>
<dbReference type="AlphaFoldDB" id="A0A2C6BMB8"/>
<evidence type="ECO:0000313" key="3">
    <source>
        <dbReference type="EMBL" id="PHI05717.1"/>
    </source>
</evidence>
<evidence type="ECO:0000313" key="4">
    <source>
        <dbReference type="Proteomes" id="UP000224182"/>
    </source>
</evidence>
<feature type="coiled-coil region" evidence="1">
    <location>
        <begin position="5"/>
        <end position="32"/>
    </location>
</feature>
<feature type="transmembrane region" description="Helical" evidence="2">
    <location>
        <begin position="67"/>
        <end position="87"/>
    </location>
</feature>
<comment type="caution">
    <text evidence="3">The sequence shown here is derived from an EMBL/GenBank/DDBJ whole genome shotgun (WGS) entry which is preliminary data.</text>
</comment>
<accession>A0A2C6BMB8</accession>
<organism evidence="3 4">
    <name type="scientific">Fusobacterium nucleatum subsp. polymorphum</name>
    <name type="common">Fusobacterium polymorphum</name>
    <dbReference type="NCBI Taxonomy" id="76857"/>
    <lineage>
        <taxon>Bacteria</taxon>
        <taxon>Fusobacteriati</taxon>
        <taxon>Fusobacteriota</taxon>
        <taxon>Fusobacteriia</taxon>
        <taxon>Fusobacteriales</taxon>
        <taxon>Fusobacteriaceae</taxon>
        <taxon>Fusobacterium</taxon>
    </lineage>
</organism>